<dbReference type="EMBL" id="QPJT01000020">
    <property type="protein sequence ID" value="RCX12727.1"/>
    <property type="molecule type" value="Genomic_DNA"/>
</dbReference>
<dbReference type="Proteomes" id="UP000253034">
    <property type="component" value="Unassembled WGS sequence"/>
</dbReference>
<dbReference type="InterPro" id="IPR017918">
    <property type="entry name" value="N-reg_PII_CS"/>
</dbReference>
<evidence type="ECO:0000256" key="1">
    <source>
        <dbReference type="RuleBase" id="RU003936"/>
    </source>
</evidence>
<dbReference type="GO" id="GO:0005829">
    <property type="term" value="C:cytosol"/>
    <property type="evidence" value="ECO:0007669"/>
    <property type="project" value="TreeGrafter"/>
</dbReference>
<dbReference type="SUPFAM" id="SSF54913">
    <property type="entry name" value="GlnB-like"/>
    <property type="match status" value="1"/>
</dbReference>
<dbReference type="AlphaFoldDB" id="A0A369AWY6"/>
<accession>A0A369AWY6</accession>
<dbReference type="GO" id="GO:0005524">
    <property type="term" value="F:ATP binding"/>
    <property type="evidence" value="ECO:0007669"/>
    <property type="project" value="TreeGrafter"/>
</dbReference>
<sequence length="127" mass="13896">MKEVMAVIRMNKVNQTKEGLAKEGFFSLNCRKVLGRGKKKVNYELIQDIISGGDVSSPAVAESLSEGHRLIPKRLISMIVKDADVKKVVDAIIDINKTGHAGDGKIFVMPVFDSVRVRTGENGEEAI</sequence>
<dbReference type="PANTHER" id="PTHR30115">
    <property type="entry name" value="NITROGEN REGULATORY PROTEIN P-II"/>
    <property type="match status" value="1"/>
</dbReference>
<dbReference type="InterPro" id="IPR002187">
    <property type="entry name" value="N-reg_PII"/>
</dbReference>
<dbReference type="Gene3D" id="3.30.70.120">
    <property type="match status" value="1"/>
</dbReference>
<proteinExistence type="inferred from homology"/>
<dbReference type="InterPro" id="IPR015867">
    <property type="entry name" value="N-reg_PII/ATP_PRibTrfase_C"/>
</dbReference>
<organism evidence="2 3">
    <name type="scientific">Anaerobacterium chartisolvens</name>
    <dbReference type="NCBI Taxonomy" id="1297424"/>
    <lineage>
        <taxon>Bacteria</taxon>
        <taxon>Bacillati</taxon>
        <taxon>Bacillota</taxon>
        <taxon>Clostridia</taxon>
        <taxon>Eubacteriales</taxon>
        <taxon>Oscillospiraceae</taxon>
        <taxon>Anaerobacterium</taxon>
    </lineage>
</organism>
<dbReference type="RefSeq" id="WP_114298795.1">
    <property type="nucleotide sequence ID" value="NZ_QPJT01000020.1"/>
</dbReference>
<dbReference type="GO" id="GO:0006808">
    <property type="term" value="P:regulation of nitrogen utilization"/>
    <property type="evidence" value="ECO:0007669"/>
    <property type="project" value="InterPro"/>
</dbReference>
<keyword evidence="3" id="KW-1185">Reference proteome</keyword>
<name>A0A369AWY6_9FIRM</name>
<dbReference type="SMART" id="SM00938">
    <property type="entry name" value="P-II"/>
    <property type="match status" value="1"/>
</dbReference>
<dbReference type="GO" id="GO:0030234">
    <property type="term" value="F:enzyme regulator activity"/>
    <property type="evidence" value="ECO:0007669"/>
    <property type="project" value="InterPro"/>
</dbReference>
<evidence type="ECO:0000313" key="3">
    <source>
        <dbReference type="Proteomes" id="UP000253034"/>
    </source>
</evidence>
<dbReference type="PRINTS" id="PR00340">
    <property type="entry name" value="PIIGLNB"/>
</dbReference>
<protein>
    <submittedName>
        <fullName evidence="2">Nitrogen regulatory protein P-II family</fullName>
    </submittedName>
</protein>
<dbReference type="PANTHER" id="PTHR30115:SF11">
    <property type="entry name" value="NITROGEN REGULATORY PROTEIN P-II HOMOLOG"/>
    <property type="match status" value="1"/>
</dbReference>
<dbReference type="OrthoDB" id="9802729at2"/>
<reference evidence="2 3" key="1">
    <citation type="submission" date="2018-07" db="EMBL/GenBank/DDBJ databases">
        <title>Genomic Encyclopedia of Type Strains, Phase IV (KMG-IV): sequencing the most valuable type-strain genomes for metagenomic binning, comparative biology and taxonomic classification.</title>
        <authorList>
            <person name="Goeker M."/>
        </authorList>
    </citation>
    <scope>NUCLEOTIDE SEQUENCE [LARGE SCALE GENOMIC DNA]</scope>
    <source>
        <strain evidence="2 3">DSM 27016</strain>
    </source>
</reference>
<evidence type="ECO:0000313" key="2">
    <source>
        <dbReference type="EMBL" id="RCX12727.1"/>
    </source>
</evidence>
<gene>
    <name evidence="2" type="ORF">DFR58_12026</name>
</gene>
<comment type="similarity">
    <text evidence="1">Belongs to the P(II) protein family.</text>
</comment>
<dbReference type="PROSITE" id="PS51343">
    <property type="entry name" value="PII_GLNB_DOM"/>
    <property type="match status" value="1"/>
</dbReference>
<dbReference type="InterPro" id="IPR011322">
    <property type="entry name" value="N-reg_PII-like_a/b"/>
</dbReference>
<dbReference type="Pfam" id="PF00543">
    <property type="entry name" value="P-II"/>
    <property type="match status" value="1"/>
</dbReference>
<dbReference type="PROSITE" id="PS00638">
    <property type="entry name" value="PII_GLNB_CTER"/>
    <property type="match status" value="1"/>
</dbReference>
<comment type="caution">
    <text evidence="2">The sequence shown here is derived from an EMBL/GenBank/DDBJ whole genome shotgun (WGS) entry which is preliminary data.</text>
</comment>